<evidence type="ECO:0000256" key="2">
    <source>
        <dbReference type="ARBA" id="ARBA00022679"/>
    </source>
</evidence>
<dbReference type="GeneID" id="110792971"/>
<reference evidence="5" key="1">
    <citation type="journal article" date="2021" name="Nat. Commun.">
        <title>Genomic analyses provide insights into spinach domestication and the genetic basis of agronomic traits.</title>
        <authorList>
            <person name="Cai X."/>
            <person name="Sun X."/>
            <person name="Xu C."/>
            <person name="Sun H."/>
            <person name="Wang X."/>
            <person name="Ge C."/>
            <person name="Zhang Z."/>
            <person name="Wang Q."/>
            <person name="Fei Z."/>
            <person name="Jiao C."/>
            <person name="Wang Q."/>
        </authorList>
    </citation>
    <scope>NUCLEOTIDE SEQUENCE [LARGE SCALE GENOMIC DNA]</scope>
    <source>
        <strain evidence="5">cv. Varoflay</strain>
    </source>
</reference>
<dbReference type="Proteomes" id="UP000813463">
    <property type="component" value="Chromosome 1"/>
</dbReference>
<evidence type="ECO:0000256" key="4">
    <source>
        <dbReference type="SAM" id="MobiDB-lite"/>
    </source>
</evidence>
<reference evidence="6" key="2">
    <citation type="submission" date="2025-08" db="UniProtKB">
        <authorList>
            <consortium name="RefSeq"/>
        </authorList>
    </citation>
    <scope>IDENTIFICATION</scope>
    <source>
        <tissue evidence="6">Leaf</tissue>
    </source>
</reference>
<evidence type="ECO:0000256" key="1">
    <source>
        <dbReference type="ARBA" id="ARBA00009861"/>
    </source>
</evidence>
<keyword evidence="5" id="KW-1185">Reference proteome</keyword>
<dbReference type="PANTHER" id="PTHR31623">
    <property type="entry name" value="F21J9.9"/>
    <property type="match status" value="1"/>
</dbReference>
<name>A0A9R0ISK1_SPIOL</name>
<feature type="region of interest" description="Disordered" evidence="4">
    <location>
        <begin position="268"/>
        <end position="289"/>
    </location>
</feature>
<gene>
    <name evidence="6" type="primary">LOC110792971</name>
</gene>
<sequence>MAAMMKVARVAKEYIKPSSATPSHLRNFKFSLLDQLAPSLYAPMVFFYPMKNTRNLKHEPTSRVKHLKQTLSPFLSRFYPFAGRIKDHVSIDCNDVGVEFLEAEVNTCLGDFLKQPNADAMKHFLPVDIESECTKMGTGGDLVHVQTNTFECGGIAVGICWSHKITDGGTVSAFMRGWSSMASSRSGNEVIPEYGASSLFPPTESYIPGCALKLETDKTTTRRFVFDGSQIEKLKARCVSEDVAKPTRVEAVSSLLWKCATKASRANSGSQTRSVMSQSMNIRRRTSPPLPDTTIGNLVGYYIAKMEQNTDHKTHLLQDLVAKQRQGKTAAITNYAKKLQGNDNAHVVIRELFKEAGTLLRRDDVDFFKCLSTCRDGLYEADFGWGKPLWLSLVCLGYKNTFALSETKEGGGIEAWVTLKDDDMELFESDLDLLAFGSPNPSVLIVDEESQLLEQVGRRLIFDDPSYNQTLLTW</sequence>
<protein>
    <submittedName>
        <fullName evidence="6">Stemmadenine O-acetyltransferase</fullName>
    </submittedName>
</protein>
<feature type="compositionally biased region" description="Polar residues" evidence="4">
    <location>
        <begin position="268"/>
        <end position="281"/>
    </location>
</feature>
<dbReference type="GO" id="GO:0016746">
    <property type="term" value="F:acyltransferase activity"/>
    <property type="evidence" value="ECO:0007669"/>
    <property type="project" value="UniProtKB-KW"/>
</dbReference>
<evidence type="ECO:0000256" key="3">
    <source>
        <dbReference type="ARBA" id="ARBA00023315"/>
    </source>
</evidence>
<keyword evidence="2" id="KW-0808">Transferase</keyword>
<evidence type="ECO:0000313" key="6">
    <source>
        <dbReference type="RefSeq" id="XP_021853489.2"/>
    </source>
</evidence>
<dbReference type="RefSeq" id="XP_021853489.2">
    <property type="nucleotide sequence ID" value="XM_021997797.2"/>
</dbReference>
<dbReference type="Pfam" id="PF02458">
    <property type="entry name" value="Transferase"/>
    <property type="match status" value="1"/>
</dbReference>
<dbReference type="PANTHER" id="PTHR31623:SF110">
    <property type="entry name" value="VINORINE SYNTHASE-LIKE"/>
    <property type="match status" value="1"/>
</dbReference>
<accession>A0A9R0ISK1</accession>
<organism evidence="5 6">
    <name type="scientific">Spinacia oleracea</name>
    <name type="common">Spinach</name>
    <dbReference type="NCBI Taxonomy" id="3562"/>
    <lineage>
        <taxon>Eukaryota</taxon>
        <taxon>Viridiplantae</taxon>
        <taxon>Streptophyta</taxon>
        <taxon>Embryophyta</taxon>
        <taxon>Tracheophyta</taxon>
        <taxon>Spermatophyta</taxon>
        <taxon>Magnoliopsida</taxon>
        <taxon>eudicotyledons</taxon>
        <taxon>Gunneridae</taxon>
        <taxon>Pentapetalae</taxon>
        <taxon>Caryophyllales</taxon>
        <taxon>Chenopodiaceae</taxon>
        <taxon>Chenopodioideae</taxon>
        <taxon>Anserineae</taxon>
        <taxon>Spinacia</taxon>
    </lineage>
</organism>
<proteinExistence type="inferred from homology"/>
<dbReference type="AlphaFoldDB" id="A0A9R0ISK1"/>
<dbReference type="Gene3D" id="3.30.559.10">
    <property type="entry name" value="Chloramphenicol acetyltransferase-like domain"/>
    <property type="match status" value="2"/>
</dbReference>
<dbReference type="InterPro" id="IPR023213">
    <property type="entry name" value="CAT-like_dom_sf"/>
</dbReference>
<dbReference type="KEGG" id="soe:110792971"/>
<evidence type="ECO:0000313" key="5">
    <source>
        <dbReference type="Proteomes" id="UP000813463"/>
    </source>
</evidence>
<comment type="similarity">
    <text evidence="1">Belongs to the plant acyltransferase family.</text>
</comment>
<keyword evidence="3" id="KW-0012">Acyltransferase</keyword>